<dbReference type="Pfam" id="PF01380">
    <property type="entry name" value="SIS"/>
    <property type="match status" value="1"/>
</dbReference>
<gene>
    <name evidence="8" type="ORF">S01H1_57977</name>
</gene>
<dbReference type="GO" id="GO:0006002">
    <property type="term" value="P:fructose 6-phosphate metabolic process"/>
    <property type="evidence" value="ECO:0007669"/>
    <property type="project" value="TreeGrafter"/>
</dbReference>
<dbReference type="GO" id="GO:0097367">
    <property type="term" value="F:carbohydrate derivative binding"/>
    <property type="evidence" value="ECO:0007669"/>
    <property type="project" value="InterPro"/>
</dbReference>
<feature type="non-terminal residue" evidence="8">
    <location>
        <position position="256"/>
    </location>
</feature>
<dbReference type="PANTHER" id="PTHR10937">
    <property type="entry name" value="GLUCOSAMINE--FRUCTOSE-6-PHOSPHATE AMINOTRANSFERASE, ISOMERIZING"/>
    <property type="match status" value="1"/>
</dbReference>
<feature type="domain" description="Glutamine amidotransferase type-2" evidence="6">
    <location>
        <begin position="1"/>
        <end position="145"/>
    </location>
</feature>
<dbReference type="AlphaFoldDB" id="X0WTI4"/>
<keyword evidence="4" id="KW-0808">Transferase</keyword>
<dbReference type="EC" id="2.6.1.16" evidence="2"/>
<name>X0WTI4_9ZZZZ</name>
<dbReference type="Gene3D" id="3.40.50.10490">
    <property type="entry name" value="Glucose-6-phosphate isomerase like protein, domain 1"/>
    <property type="match status" value="1"/>
</dbReference>
<dbReference type="GO" id="GO:0006047">
    <property type="term" value="P:UDP-N-acetylglucosamine metabolic process"/>
    <property type="evidence" value="ECO:0007669"/>
    <property type="project" value="TreeGrafter"/>
</dbReference>
<dbReference type="GO" id="GO:0004360">
    <property type="term" value="F:glutamine-fructose-6-phosphate transaminase (isomerizing) activity"/>
    <property type="evidence" value="ECO:0007669"/>
    <property type="project" value="UniProtKB-EC"/>
</dbReference>
<dbReference type="SUPFAM" id="SSF53697">
    <property type="entry name" value="SIS domain"/>
    <property type="match status" value="1"/>
</dbReference>
<dbReference type="SUPFAM" id="SSF56235">
    <property type="entry name" value="N-terminal nucleophile aminohydrolases (Ntn hydrolases)"/>
    <property type="match status" value="1"/>
</dbReference>
<evidence type="ECO:0000256" key="1">
    <source>
        <dbReference type="ARBA" id="ARBA00001031"/>
    </source>
</evidence>
<keyword evidence="3" id="KW-0032">Aminotransferase</keyword>
<keyword evidence="5" id="KW-0315">Glutamine amidotransferase</keyword>
<comment type="catalytic activity">
    <reaction evidence="1">
        <text>D-fructose 6-phosphate + L-glutamine = D-glucosamine 6-phosphate + L-glutamate</text>
        <dbReference type="Rhea" id="RHEA:13237"/>
        <dbReference type="ChEBI" id="CHEBI:29985"/>
        <dbReference type="ChEBI" id="CHEBI:58359"/>
        <dbReference type="ChEBI" id="CHEBI:58725"/>
        <dbReference type="ChEBI" id="CHEBI:61527"/>
        <dbReference type="EC" id="2.6.1.16"/>
    </reaction>
</comment>
<evidence type="ECO:0000256" key="2">
    <source>
        <dbReference type="ARBA" id="ARBA00012916"/>
    </source>
</evidence>
<evidence type="ECO:0000256" key="4">
    <source>
        <dbReference type="ARBA" id="ARBA00022679"/>
    </source>
</evidence>
<protein>
    <recommendedName>
        <fullName evidence="2">glutamine--fructose-6-phosphate transaminase (isomerizing)</fullName>
        <ecNumber evidence="2">2.6.1.16</ecNumber>
    </recommendedName>
</protein>
<dbReference type="InterPro" id="IPR029055">
    <property type="entry name" value="Ntn_hydrolases_N"/>
</dbReference>
<dbReference type="PROSITE" id="PS51464">
    <property type="entry name" value="SIS"/>
    <property type="match status" value="1"/>
</dbReference>
<dbReference type="InterPro" id="IPR017932">
    <property type="entry name" value="GATase_2_dom"/>
</dbReference>
<evidence type="ECO:0000259" key="6">
    <source>
        <dbReference type="PROSITE" id="PS51278"/>
    </source>
</evidence>
<sequence length="256" mass="28562">TRWATHGKPSKSNAHPHIDCSGKIAVVHNGVIDNFQQLRDKLTQEGHRFRSDTDSEVMPHLIESYYQGDLEQAVRRALVDVHGSYSLIVLAVNHKELLVARNESPLVIGVGDGDNFVASDVPALLDYTDRVIYLEDGDVGVITDDEIRLFNQAGEVRRETNVIPWTMEDAQKGGYDHFMLKEIHEQPRVIGDTLGGYLSAIEPEVDLGLESPEFEDILLLACGTSYNAGLIGRYLLEKITRIPVRVEIASEFTHSD</sequence>
<dbReference type="Gene3D" id="3.60.20.10">
    <property type="entry name" value="Glutamine Phosphoribosylpyrophosphate, subunit 1, domain 1"/>
    <property type="match status" value="1"/>
</dbReference>
<dbReference type="PANTHER" id="PTHR10937:SF0">
    <property type="entry name" value="GLUTAMINE--FRUCTOSE-6-PHOSPHATE TRANSAMINASE (ISOMERIZING)"/>
    <property type="match status" value="1"/>
</dbReference>
<comment type="caution">
    <text evidence="8">The sequence shown here is derived from an EMBL/GenBank/DDBJ whole genome shotgun (WGS) entry which is preliminary data.</text>
</comment>
<dbReference type="InterPro" id="IPR001347">
    <property type="entry name" value="SIS_dom"/>
</dbReference>
<dbReference type="InterPro" id="IPR046348">
    <property type="entry name" value="SIS_dom_sf"/>
</dbReference>
<dbReference type="Pfam" id="PF13537">
    <property type="entry name" value="GATase_7"/>
    <property type="match status" value="1"/>
</dbReference>
<dbReference type="GO" id="GO:0006487">
    <property type="term" value="P:protein N-linked glycosylation"/>
    <property type="evidence" value="ECO:0007669"/>
    <property type="project" value="TreeGrafter"/>
</dbReference>
<feature type="non-terminal residue" evidence="8">
    <location>
        <position position="1"/>
    </location>
</feature>
<organism evidence="8">
    <name type="scientific">marine sediment metagenome</name>
    <dbReference type="NCBI Taxonomy" id="412755"/>
    <lineage>
        <taxon>unclassified sequences</taxon>
        <taxon>metagenomes</taxon>
        <taxon>ecological metagenomes</taxon>
    </lineage>
</organism>
<proteinExistence type="predicted"/>
<dbReference type="PROSITE" id="PS51278">
    <property type="entry name" value="GATASE_TYPE_2"/>
    <property type="match status" value="1"/>
</dbReference>
<evidence type="ECO:0000256" key="3">
    <source>
        <dbReference type="ARBA" id="ARBA00022576"/>
    </source>
</evidence>
<accession>X0WTI4</accession>
<evidence type="ECO:0000313" key="8">
    <source>
        <dbReference type="EMBL" id="GAG16021.1"/>
    </source>
</evidence>
<evidence type="ECO:0000256" key="5">
    <source>
        <dbReference type="ARBA" id="ARBA00022962"/>
    </source>
</evidence>
<feature type="domain" description="SIS" evidence="7">
    <location>
        <begin position="201"/>
        <end position="256"/>
    </location>
</feature>
<reference evidence="8" key="1">
    <citation type="journal article" date="2014" name="Front. Microbiol.">
        <title>High frequency of phylogenetically diverse reductive dehalogenase-homologous genes in deep subseafloor sedimentary metagenomes.</title>
        <authorList>
            <person name="Kawai M."/>
            <person name="Futagami T."/>
            <person name="Toyoda A."/>
            <person name="Takaki Y."/>
            <person name="Nishi S."/>
            <person name="Hori S."/>
            <person name="Arai W."/>
            <person name="Tsubouchi T."/>
            <person name="Morono Y."/>
            <person name="Uchiyama I."/>
            <person name="Ito T."/>
            <person name="Fujiyama A."/>
            <person name="Inagaki F."/>
            <person name="Takami H."/>
        </authorList>
    </citation>
    <scope>NUCLEOTIDE SEQUENCE</scope>
    <source>
        <strain evidence="8">Expedition CK06-06</strain>
    </source>
</reference>
<dbReference type="EMBL" id="BARS01037843">
    <property type="protein sequence ID" value="GAG16021.1"/>
    <property type="molecule type" value="Genomic_DNA"/>
</dbReference>
<evidence type="ECO:0000259" key="7">
    <source>
        <dbReference type="PROSITE" id="PS51464"/>
    </source>
</evidence>